<dbReference type="Proteomes" id="UP000314294">
    <property type="component" value="Unassembled WGS sequence"/>
</dbReference>
<proteinExistence type="predicted"/>
<comment type="caution">
    <text evidence="2">The sequence shown here is derived from an EMBL/GenBank/DDBJ whole genome shotgun (WGS) entry which is preliminary data.</text>
</comment>
<keyword evidence="1" id="KW-1133">Transmembrane helix</keyword>
<keyword evidence="1" id="KW-0812">Transmembrane</keyword>
<keyword evidence="3" id="KW-1185">Reference proteome</keyword>
<dbReference type="AlphaFoldDB" id="A0A4Z2GHF4"/>
<protein>
    <submittedName>
        <fullName evidence="2">Prolactin</fullName>
    </submittedName>
</protein>
<sequence length="93" mass="9791">MAHCGGTNGGKLFTTVPIALTLSALCSAVLYMAAACGAIHISDLLDRASQRSDKLHSLSTTLTQDLVSVLKHVRPALSSPMASGAELRYTRYS</sequence>
<dbReference type="SUPFAM" id="SSF47266">
    <property type="entry name" value="4-helical cytokines"/>
    <property type="match status" value="1"/>
</dbReference>
<evidence type="ECO:0000256" key="1">
    <source>
        <dbReference type="SAM" id="Phobius"/>
    </source>
</evidence>
<reference evidence="2 3" key="1">
    <citation type="submission" date="2019-03" db="EMBL/GenBank/DDBJ databases">
        <title>First draft genome of Liparis tanakae, snailfish: a comprehensive survey of snailfish specific genes.</title>
        <authorList>
            <person name="Kim W."/>
            <person name="Song I."/>
            <person name="Jeong J.-H."/>
            <person name="Kim D."/>
            <person name="Kim S."/>
            <person name="Ryu S."/>
            <person name="Song J.Y."/>
            <person name="Lee S.K."/>
        </authorList>
    </citation>
    <scope>NUCLEOTIDE SEQUENCE [LARGE SCALE GENOMIC DNA]</scope>
    <source>
        <tissue evidence="2">Muscle</tissue>
    </source>
</reference>
<accession>A0A4Z2GHF4</accession>
<evidence type="ECO:0000313" key="2">
    <source>
        <dbReference type="EMBL" id="TNN52194.1"/>
    </source>
</evidence>
<keyword evidence="1" id="KW-0472">Membrane</keyword>
<feature type="transmembrane region" description="Helical" evidence="1">
    <location>
        <begin position="18"/>
        <end position="41"/>
    </location>
</feature>
<name>A0A4Z2GHF4_9TELE</name>
<organism evidence="2 3">
    <name type="scientific">Liparis tanakae</name>
    <name type="common">Tanaka's snailfish</name>
    <dbReference type="NCBI Taxonomy" id="230148"/>
    <lineage>
        <taxon>Eukaryota</taxon>
        <taxon>Metazoa</taxon>
        <taxon>Chordata</taxon>
        <taxon>Craniata</taxon>
        <taxon>Vertebrata</taxon>
        <taxon>Euteleostomi</taxon>
        <taxon>Actinopterygii</taxon>
        <taxon>Neopterygii</taxon>
        <taxon>Teleostei</taxon>
        <taxon>Neoteleostei</taxon>
        <taxon>Acanthomorphata</taxon>
        <taxon>Eupercaria</taxon>
        <taxon>Perciformes</taxon>
        <taxon>Cottioidei</taxon>
        <taxon>Cottales</taxon>
        <taxon>Liparidae</taxon>
        <taxon>Liparis</taxon>
    </lineage>
</organism>
<evidence type="ECO:0000313" key="3">
    <source>
        <dbReference type="Proteomes" id="UP000314294"/>
    </source>
</evidence>
<dbReference type="EMBL" id="SRLO01000556">
    <property type="protein sequence ID" value="TNN52194.1"/>
    <property type="molecule type" value="Genomic_DNA"/>
</dbReference>
<gene>
    <name evidence="2" type="primary">prl_1</name>
    <name evidence="2" type="ORF">EYF80_037624</name>
</gene>
<dbReference type="InterPro" id="IPR009079">
    <property type="entry name" value="4_helix_cytokine-like_core"/>
</dbReference>